<dbReference type="InterPro" id="IPR001789">
    <property type="entry name" value="Sig_transdc_resp-reg_receiver"/>
</dbReference>
<dbReference type="SMART" id="SM00850">
    <property type="entry name" value="LytTR"/>
    <property type="match status" value="1"/>
</dbReference>
<dbReference type="SUPFAM" id="SSF52172">
    <property type="entry name" value="CheY-like"/>
    <property type="match status" value="1"/>
</dbReference>
<dbReference type="GO" id="GO:0000976">
    <property type="term" value="F:transcription cis-regulatory region binding"/>
    <property type="evidence" value="ECO:0007669"/>
    <property type="project" value="TreeGrafter"/>
</dbReference>
<comment type="caution">
    <text evidence="5">The sequence shown here is derived from an EMBL/GenBank/DDBJ whole genome shotgun (WGS) entry which is preliminary data.</text>
</comment>
<feature type="modified residue" description="4-aspartylphosphate" evidence="2">
    <location>
        <position position="57"/>
    </location>
</feature>
<feature type="domain" description="HTH LytTR-type" evidence="4">
    <location>
        <begin position="142"/>
        <end position="246"/>
    </location>
</feature>
<dbReference type="GO" id="GO:0000156">
    <property type="term" value="F:phosphorelay response regulator activity"/>
    <property type="evidence" value="ECO:0007669"/>
    <property type="project" value="TreeGrafter"/>
</dbReference>
<dbReference type="Pfam" id="PF04397">
    <property type="entry name" value="LytTR"/>
    <property type="match status" value="1"/>
</dbReference>
<proteinExistence type="predicted"/>
<dbReference type="GO" id="GO:0005829">
    <property type="term" value="C:cytosol"/>
    <property type="evidence" value="ECO:0007669"/>
    <property type="project" value="TreeGrafter"/>
</dbReference>
<evidence type="ECO:0000313" key="6">
    <source>
        <dbReference type="Proteomes" id="UP000305792"/>
    </source>
</evidence>
<keyword evidence="6" id="KW-1185">Reference proteome</keyword>
<evidence type="ECO:0000256" key="1">
    <source>
        <dbReference type="ARBA" id="ARBA00023125"/>
    </source>
</evidence>
<dbReference type="RefSeq" id="WP_136530600.1">
    <property type="nucleotide sequence ID" value="NZ_STGX01000011.1"/>
</dbReference>
<evidence type="ECO:0000259" key="4">
    <source>
        <dbReference type="PROSITE" id="PS50930"/>
    </source>
</evidence>
<dbReference type="EMBL" id="STGX01000011">
    <property type="protein sequence ID" value="THV27257.1"/>
    <property type="molecule type" value="Genomic_DNA"/>
</dbReference>
<feature type="domain" description="Response regulatory" evidence="3">
    <location>
        <begin position="6"/>
        <end position="120"/>
    </location>
</feature>
<dbReference type="InterPro" id="IPR039420">
    <property type="entry name" value="WalR-like"/>
</dbReference>
<organism evidence="5 6">
    <name type="scientific">Glycomyces paridis</name>
    <dbReference type="NCBI Taxonomy" id="2126555"/>
    <lineage>
        <taxon>Bacteria</taxon>
        <taxon>Bacillati</taxon>
        <taxon>Actinomycetota</taxon>
        <taxon>Actinomycetes</taxon>
        <taxon>Glycomycetales</taxon>
        <taxon>Glycomycetaceae</taxon>
        <taxon>Glycomyces</taxon>
    </lineage>
</organism>
<evidence type="ECO:0000259" key="3">
    <source>
        <dbReference type="PROSITE" id="PS50110"/>
    </source>
</evidence>
<dbReference type="Proteomes" id="UP000305792">
    <property type="component" value="Unassembled WGS sequence"/>
</dbReference>
<dbReference type="InterPro" id="IPR011006">
    <property type="entry name" value="CheY-like_superfamily"/>
</dbReference>
<dbReference type="Gene3D" id="3.40.50.2300">
    <property type="match status" value="1"/>
</dbReference>
<dbReference type="OrthoDB" id="236568at2"/>
<dbReference type="Gene3D" id="2.40.50.1020">
    <property type="entry name" value="LytTr DNA-binding domain"/>
    <property type="match status" value="1"/>
</dbReference>
<dbReference type="GO" id="GO:0006355">
    <property type="term" value="P:regulation of DNA-templated transcription"/>
    <property type="evidence" value="ECO:0007669"/>
    <property type="project" value="TreeGrafter"/>
</dbReference>
<dbReference type="PROSITE" id="PS50930">
    <property type="entry name" value="HTH_LYTTR"/>
    <property type="match status" value="1"/>
</dbReference>
<evidence type="ECO:0000256" key="2">
    <source>
        <dbReference type="PROSITE-ProRule" id="PRU00169"/>
    </source>
</evidence>
<dbReference type="PROSITE" id="PS50110">
    <property type="entry name" value="RESPONSE_REGULATORY"/>
    <property type="match status" value="1"/>
</dbReference>
<gene>
    <name evidence="5" type="ORF">E9998_15470</name>
</gene>
<evidence type="ECO:0000313" key="5">
    <source>
        <dbReference type="EMBL" id="THV27257.1"/>
    </source>
</evidence>
<name>A0A4S8PAG0_9ACTN</name>
<sequence length="255" mass="27679">MSAGLRLLVVEDEPSTRAELAGQLAELPSVGEVRCAAGGDEAVRLLGSGSFDAAFLDIAMPGLTGMDVARILKRLSDPPEIVFVTAYDNHAVEAFGLGAADYLLKPFRPERLAEAVARLGRRRTGRPVGDKADDLAVVQVELAGRTVFVRRDDIAYAEAHGDYVRLHCSQKDIGRGSHLLRQSLTYLEEVWDAAGFVRAHRSFLINLAAVTELRVTSTAGLVAVTEVGEVPVSRRHSRLLRERLLQAAREGGRTQ</sequence>
<dbReference type="PANTHER" id="PTHR48111">
    <property type="entry name" value="REGULATOR OF RPOS"/>
    <property type="match status" value="1"/>
</dbReference>
<keyword evidence="2" id="KW-0597">Phosphoprotein</keyword>
<dbReference type="InterPro" id="IPR007492">
    <property type="entry name" value="LytTR_DNA-bd_dom"/>
</dbReference>
<dbReference type="AlphaFoldDB" id="A0A4S8PAG0"/>
<dbReference type="Pfam" id="PF00072">
    <property type="entry name" value="Response_reg"/>
    <property type="match status" value="1"/>
</dbReference>
<dbReference type="SMART" id="SM00448">
    <property type="entry name" value="REC"/>
    <property type="match status" value="1"/>
</dbReference>
<dbReference type="PANTHER" id="PTHR48111:SF69">
    <property type="entry name" value="RESPONSE REGULATOR RECEIVER"/>
    <property type="match status" value="1"/>
</dbReference>
<dbReference type="GO" id="GO:0032993">
    <property type="term" value="C:protein-DNA complex"/>
    <property type="evidence" value="ECO:0007669"/>
    <property type="project" value="TreeGrafter"/>
</dbReference>
<accession>A0A4S8PAG0</accession>
<keyword evidence="1" id="KW-0238">DNA-binding</keyword>
<protein>
    <submittedName>
        <fullName evidence="5">Response regulator transcription factor</fullName>
    </submittedName>
</protein>
<reference evidence="5 6" key="1">
    <citation type="journal article" date="2018" name="Int. J. Syst. Evol. Microbiol.">
        <title>Glycomyces paridis sp. nov., isolated from the medicinal plant Paris polyphylla.</title>
        <authorList>
            <person name="Fang X.M."/>
            <person name="Bai J.L."/>
            <person name="Su J."/>
            <person name="Zhao L.L."/>
            <person name="Liu H.Y."/>
            <person name="Ma B.P."/>
            <person name="Zhang Y.Q."/>
            <person name="Yu L.Y."/>
        </authorList>
    </citation>
    <scope>NUCLEOTIDE SEQUENCE [LARGE SCALE GENOMIC DNA]</scope>
    <source>
        <strain evidence="5 6">CPCC 204357</strain>
    </source>
</reference>